<dbReference type="GO" id="GO:0015074">
    <property type="term" value="P:DNA integration"/>
    <property type="evidence" value="ECO:0007669"/>
    <property type="project" value="InterPro"/>
</dbReference>
<dbReference type="Proteomes" id="UP000265520">
    <property type="component" value="Unassembled WGS sequence"/>
</dbReference>
<organism evidence="3 4">
    <name type="scientific">Trifolium medium</name>
    <dbReference type="NCBI Taxonomy" id="97028"/>
    <lineage>
        <taxon>Eukaryota</taxon>
        <taxon>Viridiplantae</taxon>
        <taxon>Streptophyta</taxon>
        <taxon>Embryophyta</taxon>
        <taxon>Tracheophyta</taxon>
        <taxon>Spermatophyta</taxon>
        <taxon>Magnoliopsida</taxon>
        <taxon>eudicotyledons</taxon>
        <taxon>Gunneridae</taxon>
        <taxon>Pentapetalae</taxon>
        <taxon>rosids</taxon>
        <taxon>fabids</taxon>
        <taxon>Fabales</taxon>
        <taxon>Fabaceae</taxon>
        <taxon>Papilionoideae</taxon>
        <taxon>50 kb inversion clade</taxon>
        <taxon>NPAAA clade</taxon>
        <taxon>Hologalegina</taxon>
        <taxon>IRL clade</taxon>
        <taxon>Trifolieae</taxon>
        <taxon>Trifolium</taxon>
    </lineage>
</organism>
<dbReference type="PANTHER" id="PTHR37984:SF5">
    <property type="entry name" value="PROTEIN NYNRIN-LIKE"/>
    <property type="match status" value="1"/>
</dbReference>
<dbReference type="InterPro" id="IPR012337">
    <property type="entry name" value="RNaseH-like_sf"/>
</dbReference>
<dbReference type="AlphaFoldDB" id="A0A392MVR4"/>
<feature type="domain" description="Integrase catalytic" evidence="2">
    <location>
        <begin position="97"/>
        <end position="196"/>
    </location>
</feature>
<evidence type="ECO:0000313" key="4">
    <source>
        <dbReference type="Proteomes" id="UP000265520"/>
    </source>
</evidence>
<dbReference type="InterPro" id="IPR001584">
    <property type="entry name" value="Integrase_cat-core"/>
</dbReference>
<accession>A0A392MVR4</accession>
<dbReference type="InterPro" id="IPR036397">
    <property type="entry name" value="RNaseH_sf"/>
</dbReference>
<proteinExistence type="predicted"/>
<dbReference type="PROSITE" id="PS50994">
    <property type="entry name" value="INTEGRASE"/>
    <property type="match status" value="1"/>
</dbReference>
<feature type="non-terminal residue" evidence="3">
    <location>
        <position position="1"/>
    </location>
</feature>
<name>A0A392MVR4_9FABA</name>
<evidence type="ECO:0000313" key="3">
    <source>
        <dbReference type="EMBL" id="MCH91393.1"/>
    </source>
</evidence>
<dbReference type="Pfam" id="PF17921">
    <property type="entry name" value="Integrase_H2C2"/>
    <property type="match status" value="1"/>
</dbReference>
<dbReference type="InterPro" id="IPR041588">
    <property type="entry name" value="Integrase_H2C2"/>
</dbReference>
<evidence type="ECO:0000256" key="1">
    <source>
        <dbReference type="SAM" id="MobiDB-lite"/>
    </source>
</evidence>
<dbReference type="SUPFAM" id="SSF53098">
    <property type="entry name" value="Ribonuclease H-like"/>
    <property type="match status" value="1"/>
</dbReference>
<dbReference type="PANTHER" id="PTHR37984">
    <property type="entry name" value="PROTEIN CBG26694"/>
    <property type="match status" value="1"/>
</dbReference>
<dbReference type="Gene3D" id="3.30.420.10">
    <property type="entry name" value="Ribonuclease H-like superfamily/Ribonuclease H"/>
    <property type="match status" value="1"/>
</dbReference>
<dbReference type="Pfam" id="PF00665">
    <property type="entry name" value="rve"/>
    <property type="match status" value="1"/>
</dbReference>
<dbReference type="Gene3D" id="1.10.340.70">
    <property type="match status" value="1"/>
</dbReference>
<dbReference type="GO" id="GO:0003676">
    <property type="term" value="F:nucleic acid binding"/>
    <property type="evidence" value="ECO:0007669"/>
    <property type="project" value="InterPro"/>
</dbReference>
<keyword evidence="4" id="KW-1185">Reference proteome</keyword>
<evidence type="ECO:0000259" key="2">
    <source>
        <dbReference type="PROSITE" id="PS50994"/>
    </source>
</evidence>
<sequence length="196" mass="22678">QLLDDPRVQLPRPWNPALRPKGRNSSPRQEKVDYILREIHGGINVQHLGGRSLARKALREGYYWPTMQEDSKEHVKRCEKCQRHADMHLAPPNELKSLSSPWPFAWWGMDILGPFTIGLAQNKYLIVGVDYLTKWVGEEPLANISSVNVLKFCKRDILCRFRIPQVVVTDNGTQFTDKKFREFLVAINTKQHFTSV</sequence>
<comment type="caution">
    <text evidence="3">The sequence shown here is derived from an EMBL/GenBank/DDBJ whole genome shotgun (WGS) entry which is preliminary data.</text>
</comment>
<reference evidence="3 4" key="1">
    <citation type="journal article" date="2018" name="Front. Plant Sci.">
        <title>Red Clover (Trifolium pratense) and Zigzag Clover (T. medium) - A Picture of Genomic Similarities and Differences.</title>
        <authorList>
            <person name="Dluhosova J."/>
            <person name="Istvanek J."/>
            <person name="Nedelnik J."/>
            <person name="Repkova J."/>
        </authorList>
    </citation>
    <scope>NUCLEOTIDE SEQUENCE [LARGE SCALE GENOMIC DNA]</scope>
    <source>
        <strain evidence="4">cv. 10/8</strain>
        <tissue evidence="3">Leaf</tissue>
    </source>
</reference>
<dbReference type="InterPro" id="IPR050951">
    <property type="entry name" value="Retrovirus_Pol_polyprotein"/>
</dbReference>
<gene>
    <name evidence="3" type="ORF">A2U01_0012320</name>
</gene>
<feature type="region of interest" description="Disordered" evidence="1">
    <location>
        <begin position="1"/>
        <end position="29"/>
    </location>
</feature>
<protein>
    <submittedName>
        <fullName evidence="3">Gypsy retrotransposon integrase-like protein</fullName>
    </submittedName>
</protein>
<dbReference type="EMBL" id="LXQA010020329">
    <property type="protein sequence ID" value="MCH91393.1"/>
    <property type="molecule type" value="Genomic_DNA"/>
</dbReference>